<gene>
    <name evidence="2" type="ORF">GCM10009765_33810</name>
</gene>
<reference evidence="2 3" key="1">
    <citation type="journal article" date="2019" name="Int. J. Syst. Evol. Microbiol.">
        <title>The Global Catalogue of Microorganisms (GCM) 10K type strain sequencing project: providing services to taxonomists for standard genome sequencing and annotation.</title>
        <authorList>
            <consortium name="The Broad Institute Genomics Platform"/>
            <consortium name="The Broad Institute Genome Sequencing Center for Infectious Disease"/>
            <person name="Wu L."/>
            <person name="Ma J."/>
        </authorList>
    </citation>
    <scope>NUCLEOTIDE SEQUENCE [LARGE SCALE GENOMIC DNA]</scope>
    <source>
        <strain evidence="2 3">JCM 14718</strain>
    </source>
</reference>
<protein>
    <recommendedName>
        <fullName evidence="4">PH domain-containing protein</fullName>
    </recommendedName>
</protein>
<evidence type="ECO:0008006" key="4">
    <source>
        <dbReference type="Google" id="ProtNLM"/>
    </source>
</evidence>
<dbReference type="EMBL" id="BAAANY010000010">
    <property type="protein sequence ID" value="GAA1681879.1"/>
    <property type="molecule type" value="Genomic_DNA"/>
</dbReference>
<keyword evidence="3" id="KW-1185">Reference proteome</keyword>
<evidence type="ECO:0000313" key="2">
    <source>
        <dbReference type="EMBL" id="GAA1681879.1"/>
    </source>
</evidence>
<comment type="caution">
    <text evidence="2">The sequence shown here is derived from an EMBL/GenBank/DDBJ whole genome shotgun (WGS) entry which is preliminary data.</text>
</comment>
<evidence type="ECO:0000313" key="3">
    <source>
        <dbReference type="Proteomes" id="UP001500618"/>
    </source>
</evidence>
<sequence length="207" mass="22772">MRKLLPLLFPAEPRLFAALGRWIARRPDHRGGTAFDYPRTDTMLFWTIVVLCVVEGGAVEFVLALLRVPIGWEVASIVLHVYAVFWILGMMASFAVKPHLLTGDAIVVRDGVSTELRFGYDTVRAAVVERKRSEGFGGRTGLKVGKDGVALLAYGDATVRIDFHPDALISRNGQPLPSPYKSLRISVADAARFVRTIHSRLPTMAAS</sequence>
<organism evidence="2 3">
    <name type="scientific">Fodinicola feengrottensis</name>
    <dbReference type="NCBI Taxonomy" id="435914"/>
    <lineage>
        <taxon>Bacteria</taxon>
        <taxon>Bacillati</taxon>
        <taxon>Actinomycetota</taxon>
        <taxon>Actinomycetes</taxon>
        <taxon>Mycobacteriales</taxon>
        <taxon>Fodinicola</taxon>
    </lineage>
</organism>
<name>A0ABN2H4J4_9ACTN</name>
<dbReference type="RefSeq" id="WP_163571756.1">
    <property type="nucleotide sequence ID" value="NZ_BAAANY010000010.1"/>
</dbReference>
<keyword evidence="1" id="KW-0472">Membrane</keyword>
<keyword evidence="1" id="KW-0812">Transmembrane</keyword>
<accession>A0ABN2H4J4</accession>
<keyword evidence="1" id="KW-1133">Transmembrane helix</keyword>
<dbReference type="Proteomes" id="UP001500618">
    <property type="component" value="Unassembled WGS sequence"/>
</dbReference>
<proteinExistence type="predicted"/>
<feature type="transmembrane region" description="Helical" evidence="1">
    <location>
        <begin position="77"/>
        <end position="96"/>
    </location>
</feature>
<feature type="transmembrane region" description="Helical" evidence="1">
    <location>
        <begin position="44"/>
        <end position="65"/>
    </location>
</feature>
<evidence type="ECO:0000256" key="1">
    <source>
        <dbReference type="SAM" id="Phobius"/>
    </source>
</evidence>